<dbReference type="Pfam" id="PF00534">
    <property type="entry name" value="Glycos_transf_1"/>
    <property type="match status" value="1"/>
</dbReference>
<dbReference type="GO" id="GO:0016757">
    <property type="term" value="F:glycosyltransferase activity"/>
    <property type="evidence" value="ECO:0007669"/>
    <property type="project" value="InterPro"/>
</dbReference>
<keyword evidence="2 4" id="KW-0808">Transferase</keyword>
<evidence type="ECO:0000259" key="3">
    <source>
        <dbReference type="Pfam" id="PF00534"/>
    </source>
</evidence>
<dbReference type="Gene3D" id="3.40.50.2000">
    <property type="entry name" value="Glycogen Phosphorylase B"/>
    <property type="match status" value="2"/>
</dbReference>
<evidence type="ECO:0000313" key="4">
    <source>
        <dbReference type="EMBL" id="TQM24311.1"/>
    </source>
</evidence>
<evidence type="ECO:0000256" key="1">
    <source>
        <dbReference type="ARBA" id="ARBA00021292"/>
    </source>
</evidence>
<dbReference type="SUPFAM" id="SSF53756">
    <property type="entry name" value="UDP-Glycosyltransferase/glycogen phosphorylase"/>
    <property type="match status" value="1"/>
</dbReference>
<dbReference type="RefSeq" id="WP_185843100.1">
    <property type="nucleotide sequence ID" value="NZ_BAABLH010000016.1"/>
</dbReference>
<protein>
    <recommendedName>
        <fullName evidence="1">D-inositol 3-phosphate glycosyltransferase</fullName>
    </recommendedName>
</protein>
<dbReference type="Proteomes" id="UP000320235">
    <property type="component" value="Unassembled WGS sequence"/>
</dbReference>
<accession>A0A543ERV6</accession>
<gene>
    <name evidence="4" type="ORF">FB391_2824</name>
</gene>
<dbReference type="InterPro" id="IPR001296">
    <property type="entry name" value="Glyco_trans_1"/>
</dbReference>
<dbReference type="CDD" id="cd03801">
    <property type="entry name" value="GT4_PimA-like"/>
    <property type="match status" value="1"/>
</dbReference>
<sequence>MRGIIHALTPGDHFSPRTGSAIPTVVHGLAGAACGDKDYLQSVLVDGSTYRPRYESAEAIEYVGAGYPASWERALDLGLSRVGMPRVRAQRSYRPLVDAVRDLPSGVVVAHNAPILPRMLSSTSHASVFYAHNDLPRGMSTREATRALEPATAIVAVSDDLATRIASRVSSGVARRIRVVENGVDTETFRPGDGQQPGDSTRVMFVGRVVPEKGPDVLLRAAAQLARDDVEIVIVGSQGFDAGAAKSPYEEQLRSLAAAVQGTVTFRPFADRDALAPLLRSANVFVAPSRWAEPSGLTVAEAMATGLPTVASRVGGIPSVLGDAGILIPADDPAALAQALRSVIDDDAWRETLGVRARRRAEERSWRRSWQQLRAVLDEIG</sequence>
<name>A0A543ERV6_9MICO</name>
<dbReference type="PANTHER" id="PTHR45947">
    <property type="entry name" value="SULFOQUINOVOSYL TRANSFERASE SQD2"/>
    <property type="match status" value="1"/>
</dbReference>
<proteinExistence type="predicted"/>
<dbReference type="InterPro" id="IPR050194">
    <property type="entry name" value="Glycosyltransferase_grp1"/>
</dbReference>
<dbReference type="AlphaFoldDB" id="A0A543ERV6"/>
<comment type="caution">
    <text evidence="4">The sequence shown here is derived from an EMBL/GenBank/DDBJ whole genome shotgun (WGS) entry which is preliminary data.</text>
</comment>
<evidence type="ECO:0000313" key="5">
    <source>
        <dbReference type="Proteomes" id="UP000320235"/>
    </source>
</evidence>
<keyword evidence="5" id="KW-1185">Reference proteome</keyword>
<evidence type="ECO:0000256" key="2">
    <source>
        <dbReference type="ARBA" id="ARBA00022679"/>
    </source>
</evidence>
<organism evidence="4 5">
    <name type="scientific">Microbacterium kyungheense</name>
    <dbReference type="NCBI Taxonomy" id="1263636"/>
    <lineage>
        <taxon>Bacteria</taxon>
        <taxon>Bacillati</taxon>
        <taxon>Actinomycetota</taxon>
        <taxon>Actinomycetes</taxon>
        <taxon>Micrococcales</taxon>
        <taxon>Microbacteriaceae</taxon>
        <taxon>Microbacterium</taxon>
    </lineage>
</organism>
<feature type="domain" description="Glycosyl transferase family 1" evidence="3">
    <location>
        <begin position="196"/>
        <end position="359"/>
    </location>
</feature>
<dbReference type="EMBL" id="VFPE01000004">
    <property type="protein sequence ID" value="TQM24311.1"/>
    <property type="molecule type" value="Genomic_DNA"/>
</dbReference>
<reference evidence="4 5" key="1">
    <citation type="submission" date="2019-06" db="EMBL/GenBank/DDBJ databases">
        <title>Sequencing the genomes of 1000 actinobacteria strains.</title>
        <authorList>
            <person name="Klenk H.-P."/>
        </authorList>
    </citation>
    <scope>NUCLEOTIDE SEQUENCE [LARGE SCALE GENOMIC DNA]</scope>
    <source>
        <strain evidence="4 5">DSM 105492</strain>
    </source>
</reference>
<dbReference type="PANTHER" id="PTHR45947:SF3">
    <property type="entry name" value="SULFOQUINOVOSYL TRANSFERASE SQD2"/>
    <property type="match status" value="1"/>
</dbReference>
<dbReference type="PROSITE" id="PS51257">
    <property type="entry name" value="PROKAR_LIPOPROTEIN"/>
    <property type="match status" value="1"/>
</dbReference>